<protein>
    <submittedName>
        <fullName evidence="4">Uncharacterized protein</fullName>
    </submittedName>
</protein>
<accession>A0AAV8Y944</accession>
<keyword evidence="2" id="KW-0732">Signal</keyword>
<organism evidence="4 5">
    <name type="scientific">Aromia moschata</name>
    <dbReference type="NCBI Taxonomy" id="1265417"/>
    <lineage>
        <taxon>Eukaryota</taxon>
        <taxon>Metazoa</taxon>
        <taxon>Ecdysozoa</taxon>
        <taxon>Arthropoda</taxon>
        <taxon>Hexapoda</taxon>
        <taxon>Insecta</taxon>
        <taxon>Pterygota</taxon>
        <taxon>Neoptera</taxon>
        <taxon>Endopterygota</taxon>
        <taxon>Coleoptera</taxon>
        <taxon>Polyphaga</taxon>
        <taxon>Cucujiformia</taxon>
        <taxon>Chrysomeloidea</taxon>
        <taxon>Cerambycidae</taxon>
        <taxon>Cerambycinae</taxon>
        <taxon>Callichromatini</taxon>
        <taxon>Aromia</taxon>
    </lineage>
</organism>
<dbReference type="SUPFAM" id="SSF52058">
    <property type="entry name" value="L domain-like"/>
    <property type="match status" value="1"/>
</dbReference>
<evidence type="ECO:0000256" key="2">
    <source>
        <dbReference type="ARBA" id="ARBA00022729"/>
    </source>
</evidence>
<sequence length="331" mass="37546">MFERIVFFAVVTKIVCESCNPISTINLTVYRTIDSVIENVSVSGTIELKEDAFHLLLANESIPEFCENFVRITNELSVLQIINCSVTNIEPGAFLIDPTLTLLKISSNLLTSVKKGVFNNVRVKEIDLSKNLLSTIEDEAFDNNTYLEVLKLNYNAIKAISPDWFQNSPNVYKLSIIYNELTQLPPEAFKNLAKHRPLKLRLSANRISEISLDSFKFSGNIDILRLNGNKLVALPEEMFLNRTIKVLEVNTNRLLCFPDAIYNSHVASLQFLENPHFNCTCLRKVKEFVDKNGVEVMYPSIICEDRVKDVNLVFNFNKTYEIPLLLPSTGG</sequence>
<gene>
    <name evidence="4" type="ORF">NQ318_004572</name>
</gene>
<name>A0AAV8Y944_9CUCU</name>
<dbReference type="SMART" id="SM00369">
    <property type="entry name" value="LRR_TYP"/>
    <property type="match status" value="5"/>
</dbReference>
<proteinExistence type="predicted"/>
<evidence type="ECO:0000256" key="1">
    <source>
        <dbReference type="ARBA" id="ARBA00022614"/>
    </source>
</evidence>
<dbReference type="Gene3D" id="3.80.10.10">
    <property type="entry name" value="Ribonuclease Inhibitor"/>
    <property type="match status" value="3"/>
</dbReference>
<dbReference type="InterPro" id="IPR032675">
    <property type="entry name" value="LRR_dom_sf"/>
</dbReference>
<evidence type="ECO:0000313" key="5">
    <source>
        <dbReference type="Proteomes" id="UP001162162"/>
    </source>
</evidence>
<keyword evidence="1" id="KW-0433">Leucine-rich repeat</keyword>
<dbReference type="InterPro" id="IPR050467">
    <property type="entry name" value="LRFN"/>
</dbReference>
<dbReference type="Pfam" id="PF13855">
    <property type="entry name" value="LRR_8"/>
    <property type="match status" value="1"/>
</dbReference>
<dbReference type="PANTHER" id="PTHR45842:SF25">
    <property type="entry name" value="CARBOXYPEPTIDASE N SUBUNIT 2-LIKE"/>
    <property type="match status" value="1"/>
</dbReference>
<keyword evidence="5" id="KW-1185">Reference proteome</keyword>
<dbReference type="AlphaFoldDB" id="A0AAV8Y944"/>
<keyword evidence="3" id="KW-0677">Repeat</keyword>
<dbReference type="PANTHER" id="PTHR45842">
    <property type="entry name" value="SYNAPTIC ADHESION-LIKE MOLECULE SALM"/>
    <property type="match status" value="1"/>
</dbReference>
<dbReference type="EMBL" id="JAPWTK010000164">
    <property type="protein sequence ID" value="KAJ8947320.1"/>
    <property type="molecule type" value="Genomic_DNA"/>
</dbReference>
<evidence type="ECO:0000256" key="3">
    <source>
        <dbReference type="ARBA" id="ARBA00022737"/>
    </source>
</evidence>
<dbReference type="InterPro" id="IPR001611">
    <property type="entry name" value="Leu-rich_rpt"/>
</dbReference>
<comment type="caution">
    <text evidence="4">The sequence shown here is derived from an EMBL/GenBank/DDBJ whole genome shotgun (WGS) entry which is preliminary data.</text>
</comment>
<reference evidence="4" key="1">
    <citation type="journal article" date="2023" name="Insect Mol. Biol.">
        <title>Genome sequencing provides insights into the evolution of gene families encoding plant cell wall-degrading enzymes in longhorned beetles.</title>
        <authorList>
            <person name="Shin N.R."/>
            <person name="Okamura Y."/>
            <person name="Kirsch R."/>
            <person name="Pauchet Y."/>
        </authorList>
    </citation>
    <scope>NUCLEOTIDE SEQUENCE</scope>
    <source>
        <strain evidence="4">AMC_N1</strain>
    </source>
</reference>
<evidence type="ECO:0000313" key="4">
    <source>
        <dbReference type="EMBL" id="KAJ8947320.1"/>
    </source>
</evidence>
<dbReference type="Proteomes" id="UP001162162">
    <property type="component" value="Unassembled WGS sequence"/>
</dbReference>
<dbReference type="InterPro" id="IPR003591">
    <property type="entry name" value="Leu-rich_rpt_typical-subtyp"/>
</dbReference>